<dbReference type="Gene3D" id="2.60.120.260">
    <property type="entry name" value="Galactose-binding domain-like"/>
    <property type="match status" value="1"/>
</dbReference>
<evidence type="ECO:0000256" key="8">
    <source>
        <dbReference type="PROSITE-ProRule" id="PRU00076"/>
    </source>
</evidence>
<keyword evidence="6" id="KW-0067">ATP-binding</keyword>
<dbReference type="SUPFAM" id="SSF52540">
    <property type="entry name" value="P-loop containing nucleoside triphosphate hydrolases"/>
    <property type="match status" value="1"/>
</dbReference>
<comment type="similarity">
    <text evidence="1">Belongs to the DNA2/NAM7 helicase family.</text>
</comment>
<dbReference type="Gene3D" id="3.40.50.300">
    <property type="entry name" value="P-loop containing nucleotide triphosphate hydrolases"/>
    <property type="match status" value="2"/>
</dbReference>
<dbReference type="PROSITE" id="PS50026">
    <property type="entry name" value="EGF_3"/>
    <property type="match status" value="1"/>
</dbReference>
<evidence type="ECO:0000259" key="11">
    <source>
        <dbReference type="PROSITE" id="PS50026"/>
    </source>
</evidence>
<dbReference type="InterPro" id="IPR003593">
    <property type="entry name" value="AAA+_ATPase"/>
</dbReference>
<keyword evidence="3" id="KW-0547">Nucleotide-binding</keyword>
<evidence type="ECO:0000256" key="3">
    <source>
        <dbReference type="ARBA" id="ARBA00022741"/>
    </source>
</evidence>
<comment type="caution">
    <text evidence="12">The sequence shown here is derived from an EMBL/GenBank/DDBJ whole genome shotgun (WGS) entry which is preliminary data.</text>
</comment>
<dbReference type="PANTHER" id="PTHR43788">
    <property type="entry name" value="DNA2/NAM7 HELICASE FAMILY MEMBER"/>
    <property type="match status" value="1"/>
</dbReference>
<keyword evidence="8" id="KW-1015">Disulfide bond</keyword>
<evidence type="ECO:0000256" key="1">
    <source>
        <dbReference type="ARBA" id="ARBA00007913"/>
    </source>
</evidence>
<keyword evidence="10" id="KW-1133">Transmembrane helix</keyword>
<evidence type="ECO:0000256" key="5">
    <source>
        <dbReference type="ARBA" id="ARBA00022806"/>
    </source>
</evidence>
<dbReference type="InterPro" id="IPR040911">
    <property type="entry name" value="Exostosin_GT47"/>
</dbReference>
<proteinExistence type="inferred from homology"/>
<keyword evidence="2" id="KW-0508">mRNA splicing</keyword>
<dbReference type="InterPro" id="IPR002049">
    <property type="entry name" value="LE_dom"/>
</dbReference>
<keyword evidence="8" id="KW-0245">EGF-like domain</keyword>
<evidence type="ECO:0000256" key="10">
    <source>
        <dbReference type="SAM" id="Phobius"/>
    </source>
</evidence>
<evidence type="ECO:0000256" key="2">
    <source>
        <dbReference type="ARBA" id="ARBA00022728"/>
    </source>
</evidence>
<dbReference type="InterPro" id="IPR050534">
    <property type="entry name" value="Coronavir_polyprotein_1ab"/>
</dbReference>
<dbReference type="SMART" id="SM00487">
    <property type="entry name" value="DEXDc"/>
    <property type="match status" value="1"/>
</dbReference>
<evidence type="ECO:0000256" key="4">
    <source>
        <dbReference type="ARBA" id="ARBA00022801"/>
    </source>
</evidence>
<dbReference type="InterPro" id="IPR041679">
    <property type="entry name" value="DNA2/NAM7-like_C"/>
</dbReference>
<keyword evidence="2" id="KW-0747">Spliceosome</keyword>
<evidence type="ECO:0000313" key="12">
    <source>
        <dbReference type="EMBL" id="KAK6149176.1"/>
    </source>
</evidence>
<evidence type="ECO:0000313" key="13">
    <source>
        <dbReference type="Proteomes" id="UP001318860"/>
    </source>
</evidence>
<dbReference type="PANTHER" id="PTHR43788:SF8">
    <property type="entry name" value="DNA-BINDING PROTEIN SMUBP-2"/>
    <property type="match status" value="1"/>
</dbReference>
<dbReference type="Pfam" id="PF03016">
    <property type="entry name" value="Exostosin_GT47"/>
    <property type="match status" value="1"/>
</dbReference>
<dbReference type="SMART" id="SM00382">
    <property type="entry name" value="AAA"/>
    <property type="match status" value="1"/>
</dbReference>
<keyword evidence="2" id="KW-0507">mRNA processing</keyword>
<dbReference type="CDD" id="cd00055">
    <property type="entry name" value="EGF_Lam"/>
    <property type="match status" value="1"/>
</dbReference>
<dbReference type="PROSITE" id="PS01186">
    <property type="entry name" value="EGF_2"/>
    <property type="match status" value="1"/>
</dbReference>
<comment type="catalytic activity">
    <reaction evidence="7">
        <text>ATP + H2O = ADP + phosphate + H(+)</text>
        <dbReference type="Rhea" id="RHEA:13065"/>
        <dbReference type="ChEBI" id="CHEBI:15377"/>
        <dbReference type="ChEBI" id="CHEBI:15378"/>
        <dbReference type="ChEBI" id="CHEBI:30616"/>
        <dbReference type="ChEBI" id="CHEBI:43474"/>
        <dbReference type="ChEBI" id="CHEBI:456216"/>
        <dbReference type="EC" id="3.6.4.12"/>
    </reaction>
    <physiologicalReaction direction="left-to-right" evidence="7">
        <dbReference type="Rhea" id="RHEA:13066"/>
    </physiologicalReaction>
</comment>
<organism evidence="12 13">
    <name type="scientific">Rehmannia glutinosa</name>
    <name type="common">Chinese foxglove</name>
    <dbReference type="NCBI Taxonomy" id="99300"/>
    <lineage>
        <taxon>Eukaryota</taxon>
        <taxon>Viridiplantae</taxon>
        <taxon>Streptophyta</taxon>
        <taxon>Embryophyta</taxon>
        <taxon>Tracheophyta</taxon>
        <taxon>Spermatophyta</taxon>
        <taxon>Magnoliopsida</taxon>
        <taxon>eudicotyledons</taxon>
        <taxon>Gunneridae</taxon>
        <taxon>Pentapetalae</taxon>
        <taxon>asterids</taxon>
        <taxon>lamiids</taxon>
        <taxon>Lamiales</taxon>
        <taxon>Orobanchaceae</taxon>
        <taxon>Rehmannieae</taxon>
        <taxon>Rehmannia</taxon>
    </lineage>
</organism>
<dbReference type="Proteomes" id="UP001318860">
    <property type="component" value="Unassembled WGS sequence"/>
</dbReference>
<evidence type="ECO:0000256" key="7">
    <source>
        <dbReference type="ARBA" id="ARBA00048432"/>
    </source>
</evidence>
<evidence type="ECO:0000256" key="6">
    <source>
        <dbReference type="ARBA" id="ARBA00022840"/>
    </source>
</evidence>
<dbReference type="Gene3D" id="2.40.30.270">
    <property type="match status" value="1"/>
</dbReference>
<dbReference type="InterPro" id="IPR027417">
    <property type="entry name" value="P-loop_NTPase"/>
</dbReference>
<feature type="coiled-coil region" evidence="9">
    <location>
        <begin position="1108"/>
        <end position="1144"/>
    </location>
</feature>
<dbReference type="CDD" id="cd18808">
    <property type="entry name" value="SF1_C_Upf1"/>
    <property type="match status" value="1"/>
</dbReference>
<comment type="caution">
    <text evidence="8">Lacks conserved residue(s) required for the propagation of feature annotation.</text>
</comment>
<keyword evidence="5" id="KW-0347">Helicase</keyword>
<evidence type="ECO:0000256" key="9">
    <source>
        <dbReference type="SAM" id="Coils"/>
    </source>
</evidence>
<dbReference type="CDD" id="cd18044">
    <property type="entry name" value="DEXXQc_SMUBP2"/>
    <property type="match status" value="1"/>
</dbReference>
<dbReference type="InterPro" id="IPR000742">
    <property type="entry name" value="EGF"/>
</dbReference>
<dbReference type="PROSITE" id="PS00022">
    <property type="entry name" value="EGF_1"/>
    <property type="match status" value="1"/>
</dbReference>
<feature type="domain" description="EGF-like" evidence="11">
    <location>
        <begin position="123"/>
        <end position="156"/>
    </location>
</feature>
<protein>
    <recommendedName>
        <fullName evidence="11">EGF-like domain-containing protein</fullName>
    </recommendedName>
</protein>
<sequence length="1439" mass="161504">MFSLQKWKCSWSVAASIASILALVSVVHLFLYPVIPSLDYLSLRQAQNSCLPVNGSIEGSEKYAPRMSSKETPQRVVDLNVRYPADLHNAVTYNGAPWKAEVGRWLSGCNSNITAVEIVEKIGGKSCKNECSGQGVCNRDLGQCRCFHGFSGDGCSERMQLNCNYPESEKQPYGRWVVSICPAYCDTSRAMCFCGEGTKYPNRPVAEACGFKITSPSGPDAPRHTDWALADRDVFTTNRSEPGWCNVDPAEAYASNVRAKEECDCKYDGLWGRFCECENGWYGVDCSIPSVISSIREWPKWLRPANINVPDSARLTGNLVNLNAVVQKKRPLIYVYDLPPDFNSILMEGRHFKLECVNRIYDDRNATLWTDQLYGAQMAIYESILASPYRTLNGDEADYFFVPVLDSCIISRADDAPHFSMKDHNGLRSSFTLEFYKKAHEHIMQQYPYWNQSSGKDHIWFFSWDEGACYAPKEIWNSMMLVHWGNTNSKHNHSTTAYWGDNWDTISSDRRGNHTCFDPEKDLVLPAWKIPDERSLEAKLWARPREERRTLFYFNGNLGSTYENGRPEATYSMGIRQKVAEEFGSSPNKEGKLGKQHAKDVVVTPLRTNNYHEELANSVFCGVMPGDGWSGRMEDSILQGCIPVVIQDGIYLPYENVLNYESFAVRIREHEIPNLMHFLRSINETEVESKLAYVKKIWQRFLYRDSVLLEAERQNATIGLFENWAAKFSEIVGDDAFTTLVQCVHILWFTLVVAIRVELLSSGIVKLAAEERTQRHRDAYSGRVKSAALAMEKGKSISKRSSNEKVTLEQFVSTMAPLIDMEKEAEISLSMSSGAMRSLDSAQKKGSTILNLKCVDAQYFELVENGLRHGYYSRQSGDLVNFGVLLQFGTHDVVVLKPNKSDLGSPPLGQGVVYRIKDSSITVAFDDIPEEGLNSPLRLEKLANEVTYRRMKETLIQLSKGVQKGPAADLVPVLFGERPPTTSEKDIKFTPVNSNLDHSQKDAISKALSSKDLFLLHGPPGTGKTTTVVEIILQEVKRGSKILACAASNIAVDNIVERLVPHSASSEGKSILSRVKLVRVGHPARLLPQVLESALDAQVLRGDNSSLANDIRKEMKALNGKLLKAKDRNTKRDIRRELKTLSKEERKRQQLAVTDVLKNADVILTTLTGALTKKLEGFSFDLVIIDEAAQALEVACWIALLKGSRCILAGDHLQLPPTIQSVEAEKKGLGRTLFERLADLYGDDVMSMLTVQYRMHELIMNWSSEELYHGKIKAHASVAAHTLYELDDVKKSSSTEPTLLLIDIAGCDMEEKKDEEDSTLNEGEAAVAVAHARRLVESGVQAANIGIITPYAAQVVLLKMLRSKEDKLKMWKYLQSMVFKAIGFLSDRRRMNVAVTRARRQCCIICDTETVSGDKFLKRLIEYFEEHGEYLSASEYGTE</sequence>
<keyword evidence="10" id="KW-0472">Membrane</keyword>
<dbReference type="InterPro" id="IPR047187">
    <property type="entry name" value="SF1_C_Upf1"/>
</dbReference>
<keyword evidence="9" id="KW-0175">Coiled coil</keyword>
<dbReference type="Pfam" id="PF13086">
    <property type="entry name" value="AAA_11"/>
    <property type="match status" value="1"/>
</dbReference>
<gene>
    <name evidence="12" type="ORF">DH2020_016701</name>
</gene>
<name>A0ABR0WRE8_REHGL</name>
<feature type="disulfide bond" evidence="8">
    <location>
        <begin position="146"/>
        <end position="155"/>
    </location>
</feature>
<keyword evidence="13" id="KW-1185">Reference proteome</keyword>
<feature type="transmembrane region" description="Helical" evidence="10">
    <location>
        <begin position="12"/>
        <end position="35"/>
    </location>
</feature>
<keyword evidence="4" id="KW-0378">Hydrolase</keyword>
<accession>A0ABR0WRE8</accession>
<feature type="disulfide bond" evidence="8">
    <location>
        <begin position="127"/>
        <end position="137"/>
    </location>
</feature>
<dbReference type="EMBL" id="JABTTQ020000009">
    <property type="protein sequence ID" value="KAK6149176.1"/>
    <property type="molecule type" value="Genomic_DNA"/>
</dbReference>
<dbReference type="Pfam" id="PF13087">
    <property type="entry name" value="AAA_12"/>
    <property type="match status" value="2"/>
</dbReference>
<reference evidence="12 13" key="1">
    <citation type="journal article" date="2021" name="Comput. Struct. Biotechnol. J.">
        <title>De novo genome assembly of the potent medicinal plant Rehmannia glutinosa using nanopore technology.</title>
        <authorList>
            <person name="Ma L."/>
            <person name="Dong C."/>
            <person name="Song C."/>
            <person name="Wang X."/>
            <person name="Zheng X."/>
            <person name="Niu Y."/>
            <person name="Chen S."/>
            <person name="Feng W."/>
        </authorList>
    </citation>
    <scope>NUCLEOTIDE SEQUENCE [LARGE SCALE GENOMIC DNA]</scope>
    <source>
        <strain evidence="12">DH-2019</strain>
    </source>
</reference>
<dbReference type="InterPro" id="IPR041677">
    <property type="entry name" value="DNA2/NAM7_AAA_11"/>
</dbReference>
<keyword evidence="10" id="KW-0812">Transmembrane</keyword>
<dbReference type="InterPro" id="IPR014001">
    <property type="entry name" value="Helicase_ATP-bd"/>
</dbReference>